<dbReference type="CDD" id="cd00054">
    <property type="entry name" value="EGF_CA"/>
    <property type="match status" value="2"/>
</dbReference>
<evidence type="ECO:0000256" key="3">
    <source>
        <dbReference type="ARBA" id="ARBA00022729"/>
    </source>
</evidence>
<evidence type="ECO:0000256" key="6">
    <source>
        <dbReference type="PROSITE-ProRule" id="PRU00076"/>
    </source>
</evidence>
<name>A0A6P8IQD4_ACTTE</name>
<dbReference type="SUPFAM" id="SSF57196">
    <property type="entry name" value="EGF/Laminin"/>
    <property type="match status" value="2"/>
</dbReference>
<keyword evidence="3 7" id="KW-0732">Signal</keyword>
<feature type="domain" description="EGF-like" evidence="8">
    <location>
        <begin position="157"/>
        <end position="201"/>
    </location>
</feature>
<dbReference type="PANTHER" id="PTHR24039">
    <property type="entry name" value="FIBRILLIN-RELATED"/>
    <property type="match status" value="1"/>
</dbReference>
<accession>A0A6P8IQD4</accession>
<evidence type="ECO:0000256" key="1">
    <source>
        <dbReference type="ARBA" id="ARBA00006373"/>
    </source>
</evidence>
<evidence type="ECO:0000259" key="8">
    <source>
        <dbReference type="PROSITE" id="PS50026"/>
    </source>
</evidence>
<feature type="disulfide bond" evidence="6">
    <location>
        <begin position="145"/>
        <end position="154"/>
    </location>
</feature>
<dbReference type="PROSITE" id="PS01186">
    <property type="entry name" value="EGF_2"/>
    <property type="match status" value="2"/>
</dbReference>
<dbReference type="GO" id="GO:0005509">
    <property type="term" value="F:calcium ion binding"/>
    <property type="evidence" value="ECO:0007669"/>
    <property type="project" value="InterPro"/>
</dbReference>
<keyword evidence="2 6" id="KW-0245">EGF-like domain</keyword>
<evidence type="ECO:0000313" key="9">
    <source>
        <dbReference type="Proteomes" id="UP000515163"/>
    </source>
</evidence>
<comment type="similarity">
    <text evidence="1">Belongs to the EGF domain peptide family.</text>
</comment>
<dbReference type="SMART" id="SM00179">
    <property type="entry name" value="EGF_CA"/>
    <property type="match status" value="1"/>
</dbReference>
<evidence type="ECO:0000256" key="4">
    <source>
        <dbReference type="ARBA" id="ARBA00022737"/>
    </source>
</evidence>
<dbReference type="InterPro" id="IPR049883">
    <property type="entry name" value="NOTCH1_EGF-like"/>
</dbReference>
<keyword evidence="4" id="KW-0677">Repeat</keyword>
<dbReference type="Gene3D" id="2.10.25.10">
    <property type="entry name" value="Laminin"/>
    <property type="match status" value="2"/>
</dbReference>
<organism evidence="9 10">
    <name type="scientific">Actinia tenebrosa</name>
    <name type="common">Australian red waratah sea anemone</name>
    <dbReference type="NCBI Taxonomy" id="6105"/>
    <lineage>
        <taxon>Eukaryota</taxon>
        <taxon>Metazoa</taxon>
        <taxon>Cnidaria</taxon>
        <taxon>Anthozoa</taxon>
        <taxon>Hexacorallia</taxon>
        <taxon>Actiniaria</taxon>
        <taxon>Actiniidae</taxon>
        <taxon>Actinia</taxon>
    </lineage>
</organism>
<evidence type="ECO:0000313" key="10">
    <source>
        <dbReference type="RefSeq" id="XP_031569122.1"/>
    </source>
</evidence>
<dbReference type="FunFam" id="2.10.25.10:FF:000038">
    <property type="entry name" value="Fibrillin 2"/>
    <property type="match status" value="1"/>
</dbReference>
<dbReference type="InterPro" id="IPR000152">
    <property type="entry name" value="EGF-type_Asp/Asn_hydroxyl_site"/>
</dbReference>
<dbReference type="InParanoid" id="A0A6P8IQD4"/>
<keyword evidence="9" id="KW-1185">Reference proteome</keyword>
<dbReference type="Proteomes" id="UP000515163">
    <property type="component" value="Unplaced"/>
</dbReference>
<gene>
    <name evidence="10" type="primary">LOC116303681</name>
</gene>
<evidence type="ECO:0000256" key="5">
    <source>
        <dbReference type="ARBA" id="ARBA00023157"/>
    </source>
</evidence>
<dbReference type="PANTHER" id="PTHR24039:SF58">
    <property type="entry name" value="EGF-LIKE DOMAIN-CONTAINING PROTEIN"/>
    <property type="match status" value="1"/>
</dbReference>
<dbReference type="AlphaFoldDB" id="A0A6P8IQD4"/>
<dbReference type="OrthoDB" id="155976at2759"/>
<dbReference type="KEGG" id="aten:116303681"/>
<dbReference type="PROSITE" id="PS00022">
    <property type="entry name" value="EGF_1"/>
    <property type="match status" value="1"/>
</dbReference>
<dbReference type="GeneID" id="116303681"/>
<dbReference type="SMART" id="SM00181">
    <property type="entry name" value="EGF"/>
    <property type="match status" value="2"/>
</dbReference>
<protein>
    <submittedName>
        <fullName evidence="10">Fibrillin-1-like isoform X1</fullName>
    </submittedName>
</protein>
<feature type="chain" id="PRO_5028325024" evidence="7">
    <location>
        <begin position="23"/>
        <end position="351"/>
    </location>
</feature>
<dbReference type="InterPro" id="IPR001881">
    <property type="entry name" value="EGF-like_Ca-bd_dom"/>
</dbReference>
<dbReference type="Pfam" id="PF07645">
    <property type="entry name" value="EGF_CA"/>
    <property type="match status" value="1"/>
</dbReference>
<dbReference type="RefSeq" id="XP_031569122.1">
    <property type="nucleotide sequence ID" value="XM_031713262.1"/>
</dbReference>
<dbReference type="PROSITE" id="PS00010">
    <property type="entry name" value="ASX_HYDROXYL"/>
    <property type="match status" value="1"/>
</dbReference>
<feature type="signal peptide" evidence="7">
    <location>
        <begin position="1"/>
        <end position="22"/>
    </location>
</feature>
<comment type="caution">
    <text evidence="6">Lacks conserved residue(s) required for the propagation of feature annotation.</text>
</comment>
<evidence type="ECO:0000256" key="2">
    <source>
        <dbReference type="ARBA" id="ARBA00022536"/>
    </source>
</evidence>
<dbReference type="PROSITE" id="PS50026">
    <property type="entry name" value="EGF_3"/>
    <property type="match status" value="2"/>
</dbReference>
<proteinExistence type="inferred from homology"/>
<evidence type="ECO:0000256" key="7">
    <source>
        <dbReference type="SAM" id="SignalP"/>
    </source>
</evidence>
<keyword evidence="5 6" id="KW-1015">Disulfide bond</keyword>
<sequence length="351" mass="40053">MNFQERCTLAALLLVLPGFCVLEDIRHLIWEQCTDDLFEPEVNGMVLRNHSFRLLKAELPILCLFVCKSNKDCVSFNIAPSNETEGWFSCELNQADRYSSPQDFQERKGFSYRGIKNPCLNNGLCEGNKTCTRLGYDLTKYTCLCPNGYFGQNCEKDIDECASSNLHNCTLENPGVKCNNTPGSFKCICAEGYVGDGINCAKKVSWIKINIDPVCVGVKNDEYGTVIVPFDVKVKQFKLVHLSGGVSPFSQKTVQNWGDSTYYPPYLYFVITDENNDLIAPYPGYPRYYKYYFTIDNITVSSPELMFPISDPPLPLKKDDKLRVWFTRDLHNRGERSSYGKTCCHLYIYYV</sequence>
<reference evidence="10" key="1">
    <citation type="submission" date="2025-08" db="UniProtKB">
        <authorList>
            <consortium name="RefSeq"/>
        </authorList>
    </citation>
    <scope>IDENTIFICATION</scope>
    <source>
        <tissue evidence="10">Tentacle</tissue>
    </source>
</reference>
<feature type="domain" description="EGF-like" evidence="8">
    <location>
        <begin position="115"/>
        <end position="155"/>
    </location>
</feature>
<dbReference type="InterPro" id="IPR000742">
    <property type="entry name" value="EGF"/>
</dbReference>